<dbReference type="GO" id="GO:0003700">
    <property type="term" value="F:DNA-binding transcription factor activity"/>
    <property type="evidence" value="ECO:0007669"/>
    <property type="project" value="TreeGrafter"/>
</dbReference>
<dbReference type="SUPFAM" id="SSF55781">
    <property type="entry name" value="GAF domain-like"/>
    <property type="match status" value="1"/>
</dbReference>
<dbReference type="InterPro" id="IPR036390">
    <property type="entry name" value="WH_DNA-bd_sf"/>
</dbReference>
<dbReference type="InterPro" id="IPR036388">
    <property type="entry name" value="WH-like_DNA-bd_sf"/>
</dbReference>
<proteinExistence type="predicted"/>
<name>A0A0R3DM07_9BRAD</name>
<dbReference type="Proteomes" id="UP000051936">
    <property type="component" value="Unassembled WGS sequence"/>
</dbReference>
<dbReference type="Pfam" id="PF01614">
    <property type="entry name" value="IclR_C"/>
    <property type="match status" value="1"/>
</dbReference>
<organism evidence="6 7">
    <name type="scientific">Bradyrhizobium manausense</name>
    <dbReference type="NCBI Taxonomy" id="989370"/>
    <lineage>
        <taxon>Bacteria</taxon>
        <taxon>Pseudomonadati</taxon>
        <taxon>Pseudomonadota</taxon>
        <taxon>Alphaproteobacteria</taxon>
        <taxon>Hyphomicrobiales</taxon>
        <taxon>Nitrobacteraceae</taxon>
        <taxon>Bradyrhizobium</taxon>
    </lineage>
</organism>
<dbReference type="Gene3D" id="3.30.450.40">
    <property type="match status" value="1"/>
</dbReference>
<comment type="caution">
    <text evidence="6">The sequence shown here is derived from an EMBL/GenBank/DDBJ whole genome shotgun (WGS) entry which is preliminary data.</text>
</comment>
<dbReference type="PROSITE" id="PS51077">
    <property type="entry name" value="HTH_ICLR"/>
    <property type="match status" value="1"/>
</dbReference>
<protein>
    <submittedName>
        <fullName evidence="6">Transcriptional regulator</fullName>
    </submittedName>
</protein>
<evidence type="ECO:0000313" key="6">
    <source>
        <dbReference type="EMBL" id="KRQ08306.1"/>
    </source>
</evidence>
<dbReference type="AlphaFoldDB" id="A0A0R3DM07"/>
<dbReference type="GO" id="GO:0045892">
    <property type="term" value="P:negative regulation of DNA-templated transcription"/>
    <property type="evidence" value="ECO:0007669"/>
    <property type="project" value="TreeGrafter"/>
</dbReference>
<gene>
    <name evidence="6" type="ORF">AOQ71_22730</name>
</gene>
<dbReference type="InterPro" id="IPR029016">
    <property type="entry name" value="GAF-like_dom_sf"/>
</dbReference>
<sequence length="271" mass="29860">MQAAATTSAAVPGGTSTVKSALRALEILQFFMNVRQPRAMSEIGLALGYPPSSTTVLLKTLVTMGYLNYDRRMRVYFPTPKVTSLGDWIPRTLFGNSRTLEAMHDVHAATGETVSIGTTNDVYLQYVKIVQSIHPLRFHVDEGTLRPLTQSALGWLLMSTMSDEKADNIIRRANIATPNASDRVKLSDMMDRIRKIRGKGWCSAENIPILGGGTICVLLPVTIQNQPVVLGLGGAAERIRQNFDRYLAVLQRAAKSVKKDNDLEQPVDIDF</sequence>
<dbReference type="EMBL" id="LJYG01000094">
    <property type="protein sequence ID" value="KRQ08306.1"/>
    <property type="molecule type" value="Genomic_DNA"/>
</dbReference>
<dbReference type="Gene3D" id="1.10.10.10">
    <property type="entry name" value="Winged helix-like DNA-binding domain superfamily/Winged helix DNA-binding domain"/>
    <property type="match status" value="1"/>
</dbReference>
<feature type="domain" description="HTH iclR-type" evidence="4">
    <location>
        <begin position="18"/>
        <end position="80"/>
    </location>
</feature>
<dbReference type="InterPro" id="IPR050707">
    <property type="entry name" value="HTH_MetabolicPath_Reg"/>
</dbReference>
<dbReference type="InterPro" id="IPR014757">
    <property type="entry name" value="Tscrpt_reg_IclR_C"/>
</dbReference>
<keyword evidence="7" id="KW-1185">Reference proteome</keyword>
<keyword evidence="3" id="KW-0804">Transcription</keyword>
<keyword evidence="2" id="KW-0238">DNA-binding</keyword>
<evidence type="ECO:0000256" key="2">
    <source>
        <dbReference type="ARBA" id="ARBA00023125"/>
    </source>
</evidence>
<dbReference type="SUPFAM" id="SSF46785">
    <property type="entry name" value="Winged helix' DNA-binding domain"/>
    <property type="match status" value="1"/>
</dbReference>
<dbReference type="InterPro" id="IPR005471">
    <property type="entry name" value="Tscrpt_reg_IclR_N"/>
</dbReference>
<evidence type="ECO:0000259" key="5">
    <source>
        <dbReference type="PROSITE" id="PS51078"/>
    </source>
</evidence>
<dbReference type="OrthoDB" id="1634354at2"/>
<reference evidence="6 7" key="1">
    <citation type="submission" date="2015-09" db="EMBL/GenBank/DDBJ databases">
        <title>Draft Genome Sequence of Bradyrhizobium manausense Strain BR 3351T, a Novel Symbiotic Nitrogen-Fixing Alphaproteobacterium Isolated from Brazilian Amazon Rain Forest.</title>
        <authorList>
            <person name="De Araujo J.L."/>
            <person name="Zilli J.E."/>
        </authorList>
    </citation>
    <scope>NUCLEOTIDE SEQUENCE [LARGE SCALE GENOMIC DNA]</scope>
    <source>
        <strain evidence="6 7">BR3351</strain>
    </source>
</reference>
<keyword evidence="1" id="KW-0805">Transcription regulation</keyword>
<dbReference type="Pfam" id="PF09339">
    <property type="entry name" value="HTH_IclR"/>
    <property type="match status" value="1"/>
</dbReference>
<dbReference type="PANTHER" id="PTHR30136">
    <property type="entry name" value="HELIX-TURN-HELIX TRANSCRIPTIONAL REGULATOR, ICLR FAMILY"/>
    <property type="match status" value="1"/>
</dbReference>
<accession>A0A0R3DM07</accession>
<dbReference type="PROSITE" id="PS51078">
    <property type="entry name" value="ICLR_ED"/>
    <property type="match status" value="1"/>
</dbReference>
<evidence type="ECO:0000313" key="7">
    <source>
        <dbReference type="Proteomes" id="UP000051936"/>
    </source>
</evidence>
<evidence type="ECO:0000256" key="3">
    <source>
        <dbReference type="ARBA" id="ARBA00023163"/>
    </source>
</evidence>
<feature type="domain" description="IclR-ED" evidence="5">
    <location>
        <begin position="81"/>
        <end position="263"/>
    </location>
</feature>
<dbReference type="STRING" id="989370.AOQ71_22730"/>
<dbReference type="PANTHER" id="PTHR30136:SF35">
    <property type="entry name" value="HTH-TYPE TRANSCRIPTIONAL REGULATOR RV1719"/>
    <property type="match status" value="1"/>
</dbReference>
<dbReference type="GO" id="GO:0003677">
    <property type="term" value="F:DNA binding"/>
    <property type="evidence" value="ECO:0007669"/>
    <property type="project" value="UniProtKB-KW"/>
</dbReference>
<evidence type="ECO:0000259" key="4">
    <source>
        <dbReference type="PROSITE" id="PS51077"/>
    </source>
</evidence>
<evidence type="ECO:0000256" key="1">
    <source>
        <dbReference type="ARBA" id="ARBA00023015"/>
    </source>
</evidence>